<name>A0A4Q9HTW3_STRKA</name>
<dbReference type="RefSeq" id="WP_131124261.1">
    <property type="nucleotide sequence ID" value="NZ_SIXH01000179.1"/>
</dbReference>
<keyword evidence="2" id="KW-0378">Hydrolase</keyword>
<evidence type="ECO:0000256" key="2">
    <source>
        <dbReference type="ARBA" id="ARBA00022801"/>
    </source>
</evidence>
<dbReference type="GO" id="GO:0016787">
    <property type="term" value="F:hydrolase activity"/>
    <property type="evidence" value="ECO:0007669"/>
    <property type="project" value="UniProtKB-KW"/>
</dbReference>
<reference evidence="4 5" key="1">
    <citation type="submission" date="2019-02" db="EMBL/GenBank/DDBJ databases">
        <title>Draft Genome Sequence of Streptomyces sp. AM-2504, identified by 16S rRNA comparative analysis as a Streptomyces Kasugaensis strain.</title>
        <authorList>
            <person name="Napolioni V."/>
            <person name="Giuliodori A.M."/>
            <person name="Spurio R."/>
            <person name="Fabbretti A."/>
        </authorList>
    </citation>
    <scope>NUCLEOTIDE SEQUENCE [LARGE SCALE GENOMIC DNA]</scope>
    <source>
        <strain evidence="4 5">AM-2504</strain>
    </source>
</reference>
<dbReference type="InterPro" id="IPR012223">
    <property type="entry name" value="TEII"/>
</dbReference>
<comment type="similarity">
    <text evidence="1">Belongs to the thioesterase family.</text>
</comment>
<dbReference type="SMART" id="SM00824">
    <property type="entry name" value="PKS_TE"/>
    <property type="match status" value="1"/>
</dbReference>
<feature type="domain" description="Thioesterase TesA-like" evidence="3">
    <location>
        <begin position="26"/>
        <end position="252"/>
    </location>
</feature>
<dbReference type="InterPro" id="IPR029058">
    <property type="entry name" value="AB_hydrolase_fold"/>
</dbReference>
<dbReference type="SUPFAM" id="SSF53474">
    <property type="entry name" value="alpha/beta-Hydrolases"/>
    <property type="match status" value="1"/>
</dbReference>
<sequence length="261" mass="28495">MPDTIDDSLWLRRYRQTDAVPAARLVCFPHAGGTAPFYRPVAFALRTADRVDVLAVQYPGRQDRRREDPVTDLRELAARSAEVLARQQPDLPFVLFGHSMGACVAFEVARRLEAEGRPPARLFVSGRRGPAVVQDAAAAVHGLDDDAIIAEIRRLDGSASMVLDDPDLMAAALPSLRADYRAIETYRAGPTDAVSCPITVLTGDRDPKTTVAEAEEWRAHTTGAFDLHVFPGGHFYLTDQMPAVLDILDRHLTTVTATAPA</sequence>
<dbReference type="PANTHER" id="PTHR11487:SF0">
    <property type="entry name" value="S-ACYL FATTY ACID SYNTHASE THIOESTERASE, MEDIUM CHAIN"/>
    <property type="match status" value="1"/>
</dbReference>
<comment type="caution">
    <text evidence="4">The sequence shown here is derived from an EMBL/GenBank/DDBJ whole genome shotgun (WGS) entry which is preliminary data.</text>
</comment>
<keyword evidence="5" id="KW-1185">Reference proteome</keyword>
<evidence type="ECO:0000313" key="5">
    <source>
        <dbReference type="Proteomes" id="UP000292452"/>
    </source>
</evidence>
<dbReference type="GO" id="GO:0008610">
    <property type="term" value="P:lipid biosynthetic process"/>
    <property type="evidence" value="ECO:0007669"/>
    <property type="project" value="TreeGrafter"/>
</dbReference>
<dbReference type="Proteomes" id="UP000292452">
    <property type="component" value="Unassembled WGS sequence"/>
</dbReference>
<gene>
    <name evidence="4" type="ORF">EYS09_20075</name>
</gene>
<dbReference type="AlphaFoldDB" id="A0A4Q9HTW3"/>
<accession>A0A4Q9HTW3</accession>
<evidence type="ECO:0000256" key="1">
    <source>
        <dbReference type="ARBA" id="ARBA00007169"/>
    </source>
</evidence>
<dbReference type="EMBL" id="SIXH01000179">
    <property type="protein sequence ID" value="TBO57929.1"/>
    <property type="molecule type" value="Genomic_DNA"/>
</dbReference>
<dbReference type="PANTHER" id="PTHR11487">
    <property type="entry name" value="THIOESTERASE"/>
    <property type="match status" value="1"/>
</dbReference>
<evidence type="ECO:0000313" key="4">
    <source>
        <dbReference type="EMBL" id="TBO57929.1"/>
    </source>
</evidence>
<dbReference type="InterPro" id="IPR020802">
    <property type="entry name" value="TesA-like"/>
</dbReference>
<dbReference type="InterPro" id="IPR001031">
    <property type="entry name" value="Thioesterase"/>
</dbReference>
<organism evidence="4 5">
    <name type="scientific">Streptomyces kasugaensis</name>
    <dbReference type="NCBI Taxonomy" id="1946"/>
    <lineage>
        <taxon>Bacteria</taxon>
        <taxon>Bacillati</taxon>
        <taxon>Actinomycetota</taxon>
        <taxon>Actinomycetes</taxon>
        <taxon>Kitasatosporales</taxon>
        <taxon>Streptomycetaceae</taxon>
        <taxon>Streptomyces</taxon>
    </lineage>
</organism>
<protein>
    <submittedName>
        <fullName evidence="4">Thioesterase</fullName>
    </submittedName>
</protein>
<proteinExistence type="inferred from homology"/>
<dbReference type="Pfam" id="PF00975">
    <property type="entry name" value="Thioesterase"/>
    <property type="match status" value="1"/>
</dbReference>
<dbReference type="Gene3D" id="3.40.50.1820">
    <property type="entry name" value="alpha/beta hydrolase"/>
    <property type="match status" value="1"/>
</dbReference>
<evidence type="ECO:0000259" key="3">
    <source>
        <dbReference type="SMART" id="SM00824"/>
    </source>
</evidence>